<keyword evidence="1" id="KW-0472">Membrane</keyword>
<protein>
    <submittedName>
        <fullName evidence="2">Uncharacterized protein</fullName>
    </submittedName>
</protein>
<sequence length="259" mass="28301">MTDAVLSLPWLLAIGAVFCAGLLLLWKEARTAGLIIAQFFLTIGLPVVVILGALVWAALPFLGQLETGIQQAMIAGLVIAVGWLTTAIFAELAKSRGRAERLRDYHKALYAEIGNTLESLWVVGETEAYVAALTERMEKEADYVPFIPREHHDHVYDAVIAEIDVLPRQTIDAIVAYYSLIKSVSALADDMRGETFKTLDAPRRTAMYSDYVGMRKQAYLFGKYALRLIKAYSDGGARAAQQIISSQGADLSATSQGSV</sequence>
<organism evidence="2 3">
    <name type="scientific">Sulfitobacter mediterraneus</name>
    <dbReference type="NCBI Taxonomy" id="83219"/>
    <lineage>
        <taxon>Bacteria</taxon>
        <taxon>Pseudomonadati</taxon>
        <taxon>Pseudomonadota</taxon>
        <taxon>Alphaproteobacteria</taxon>
        <taxon>Rhodobacterales</taxon>
        <taxon>Roseobacteraceae</taxon>
        <taxon>Sulfitobacter</taxon>
    </lineage>
</organism>
<evidence type="ECO:0000256" key="1">
    <source>
        <dbReference type="SAM" id="Phobius"/>
    </source>
</evidence>
<keyword evidence="3" id="KW-1185">Reference proteome</keyword>
<dbReference type="eggNOG" id="ENOG502ZW1H">
    <property type="taxonomic scope" value="Bacteria"/>
</dbReference>
<gene>
    <name evidence="2" type="ORF">PM02_13170</name>
</gene>
<keyword evidence="1" id="KW-0812">Transmembrane</keyword>
<dbReference type="AlphaFoldDB" id="A0A061STZ6"/>
<name>A0A061STZ6_9RHOB</name>
<feature type="transmembrane region" description="Helical" evidence="1">
    <location>
        <begin position="6"/>
        <end position="26"/>
    </location>
</feature>
<dbReference type="RefSeq" id="WP_037909115.1">
    <property type="nucleotide sequence ID" value="NZ_JAFBPZ010000002.1"/>
</dbReference>
<dbReference type="STRING" id="83219.PM02_13170"/>
<reference evidence="2 3" key="1">
    <citation type="journal article" date="2014" name="Genome Announc.">
        <title>Draft Genome Sequences of Two Isolates of the Roseobacter Group, Sulfitobacter sp. Strains 3SOLIMAR09 and 1FIGIMAR09, from Harbors of Mallorca Island (Mediterranean Sea).</title>
        <authorList>
            <person name="Mas-Llado M."/>
            <person name="Pina-Villalonga J.M."/>
            <person name="Brunet-Galmes I."/>
            <person name="Nogales B."/>
            <person name="Bosch R."/>
        </authorList>
    </citation>
    <scope>NUCLEOTIDE SEQUENCE [LARGE SCALE GENOMIC DNA]</scope>
    <source>
        <strain evidence="2 3">1FIGIMAR09</strain>
    </source>
</reference>
<dbReference type="EMBL" id="JEMU01000010">
    <property type="protein sequence ID" value="KAJ02715.1"/>
    <property type="molecule type" value="Genomic_DNA"/>
</dbReference>
<feature type="transmembrane region" description="Helical" evidence="1">
    <location>
        <begin position="71"/>
        <end position="93"/>
    </location>
</feature>
<accession>A0A061STZ6</accession>
<proteinExistence type="predicted"/>
<dbReference type="Proteomes" id="UP000027337">
    <property type="component" value="Unassembled WGS sequence"/>
</dbReference>
<keyword evidence="1" id="KW-1133">Transmembrane helix</keyword>
<feature type="transmembrane region" description="Helical" evidence="1">
    <location>
        <begin position="33"/>
        <end position="59"/>
    </location>
</feature>
<evidence type="ECO:0000313" key="2">
    <source>
        <dbReference type="EMBL" id="KAJ02715.1"/>
    </source>
</evidence>
<evidence type="ECO:0000313" key="3">
    <source>
        <dbReference type="Proteomes" id="UP000027337"/>
    </source>
</evidence>
<comment type="caution">
    <text evidence="2">The sequence shown here is derived from an EMBL/GenBank/DDBJ whole genome shotgun (WGS) entry which is preliminary data.</text>
</comment>